<protein>
    <submittedName>
        <fullName evidence="6">Ricin-type beta-trefoil lectin domain protein</fullName>
    </submittedName>
</protein>
<evidence type="ECO:0000259" key="5">
    <source>
        <dbReference type="SMART" id="SM00458"/>
    </source>
</evidence>
<dbReference type="CDD" id="cd23418">
    <property type="entry name" value="beta-trefoil_Ricin_XLN-like"/>
    <property type="match status" value="1"/>
</dbReference>
<dbReference type="RefSeq" id="WP_382190588.1">
    <property type="nucleotide sequence ID" value="NZ_JBHSAY010000015.1"/>
</dbReference>
<evidence type="ECO:0000313" key="6">
    <source>
        <dbReference type="EMBL" id="MFC4133912.1"/>
    </source>
</evidence>
<evidence type="ECO:0000256" key="2">
    <source>
        <dbReference type="SAM" id="MobiDB-lite"/>
    </source>
</evidence>
<evidence type="ECO:0000256" key="3">
    <source>
        <dbReference type="SAM" id="Phobius"/>
    </source>
</evidence>
<dbReference type="SUPFAM" id="SSF50370">
    <property type="entry name" value="Ricin B-like lectins"/>
    <property type="match status" value="2"/>
</dbReference>
<feature type="region of interest" description="Disordered" evidence="2">
    <location>
        <begin position="2130"/>
        <end position="2164"/>
    </location>
</feature>
<sequence>MFGSVRGSLAVIVSTAVAMSMLGSAPVFAAKPKQATAETADTAVPVSVAKSKQPSASQTDGPGVRAMDRKSPPAGGANVVAVDGRAATVGGLAIAVSPASSDPEDRRATAAAAGAPSSVRVHVADQQLSAKLHLRGVALSLSRADSATDSGRVRVRVDYSQFANLYGADYGQRLRLVQLPSCALTTPDLAECQTRTPLASTNAAGAVSAEVTVSGDSSAASGSVVALASSTSSDGATFSATTLSPAYSWTAGTPGGGFSWNYPLKVPAGLGGPTPDLSLSYDSGSVDAQTLAQNGQASWVGEGWDLPVNFIERSYRSCALDGVLTADLCWFSSYNATLVFQGRSSILVRDSATGVWHASDDSGLKVEKLADTSLGNGDNDGEYWKVTTLDGTQYFFGKHKRYSGDTAVTNSVQTEPVFGNNSGEPCYNSSGYAASSCQQAYRWNLDYVVDPRGNSMTYFYAKKTGYVGTNNNTKVQPYVINGTLDHIDYGTRAGSEASGNAPAQVWFTRAERCVNTCAQNTSDYPDTPWDLYCSSSTSCPDVLNPAFWTQYRLSDVHTQVWDAGRSAYRRVDQWNLTHTWPTSGDNITPAGADTSPNLWLQSLTHVGYAADGTTTMAEPAITFGGTAMFNRVDWGNDIGVAPYTHYRITSVLNGTGGQTVVAYAPTQCVRATKPLSDSNPLRCFPQYFKPQIADAGWGWFHKYIVNSVTEKDLVGGSPDMVTSYAYSTSGTTDAALWHHDYGETADMSFTSWALWRGYASVTVTRGSGPQTVTRSTYYRGMDNDAKHKTTAIAWGARRSAVTASLDVPNTVGGLTGAGTKCLDLANGGTANGTNVQLGDCTGAASQVWDLIADGNGAHYLKNPASGRCLDLNQNGTANGTNVQLWDCTNGTNQLWEHQADGSWKNPVSGRCLDIDNARTANGTNVRLFDCSGGWNQMWQPQANGSMASVQATRCVDLAGYGTTNGVRVQTWDCTGVDNQLWQLQADGTIKNPYSGRCIDVKDSATAAGSPVQLWDCTAAANQIWTLQANGTLKNPASGRCLDIGVNPVLTAPLIIADCTGAIGQTWISWLRDADGTQGFLRETARLDGSQVTTSTIHTATVRQTAQRASAATGGQDVTAYMVSDAEEQTRTWLAASSKWRWTDTQTTYDAYGLATGVKEWGDPATAADDKCTDTTYVARDTAKYLIDYVAMSVVHDCAVPRDRRYLSGKEYWYDNQTIFGDVPTRGLATTTKALTYVAPIRSSETWEQQSRTEYDAYGRPTASYDALDRKTTTAYTPATGGPITAVAVTNPKGVGWTTTTTVEPGHGTALTVTDVNGKVTTGAYDPLGRLVRTWQPGHATSGTPDNAYQYVLSGSASSYVLAKTLGPGGQQIVSYQILDGNLRARQSQTPTADGGRTISDTTYDNRGLTAKTSTFYSTGAPAATLATFADTAVGNQHRYTYDALERQLTDQLWSTNVLKWTVASASFDGDRTTVDNVAGGTDTTKIVDALGRTVELWQYQGSSPTGAHDTTRYQYDQLARLVKTIGPDNAQWTYTYDMLDRRKQTVDPDTSTSIIGYDAAGQVTSTTDNRGQVLVYTYDELGRKTAEYAGSQSDANQRAQWQYDTLAKGQLYSSKRLPSGVGGATYTTTTYAVDDNYRPLTVSQFFSAAEGSAVGGKTFTVNYTYKPNGSLATSTTANVAGAAIGGLPVETLTYGYNSVGQPVTLTGAQTYIADTAYTYDGQIGQQILGVPGKQVRQTYSYDAATRFMTAAQVDTESQSTPGTWTDKLTDEYGYDSAGNVQWTATKNAGTRDGAECFDYDYLRRLTDAWTESAVTCNSSAKQKTGAAPAYRMSWTFDAAGNRKTETNYNTDGSIGYQSTYAYGGTGKPLHSLASVTTTGSGAGTTTYDYDASGNTTSRPGAGGAQQALTWDEEGKLSKVTDSTDTVMVYDADGERIVRRDPGGYRTLFLLDGTELRVNADGAIAATRYYGTVGVRTANVDASGNLTSGDTLTWTFSDHHGTGNIAVDSSTLTCQRRRSLPYGAARGSQPAGFGSKGFVGGTNDATGLVDIGARQYDPTIGRFISVDPVFTADDPQSWNGYAYANDAPVTSSDPTGETAKDPGDGGSCDKKCQDDRDDYYDTCGPHDEKCKDDGGYQQKKEKERQKEKQRKEDEQRGKEDREKPKPRECGFICELMVESATTIGEYACKAAVGAGGLIGVAACGLAVGAVSGIVEYLYQHYNRDFDWVDFGMTVLWKAVAGALVATGAGFLAKYAIDIGLMFESVSAKLASVVGRVAGAKAGDLALSALKTIGDGLYFVLRTVRNKD</sequence>
<dbReference type="InterPro" id="IPR056823">
    <property type="entry name" value="TEN-like_YD-shell"/>
</dbReference>
<feature type="domain" description="Ricin B lectin" evidence="5">
    <location>
        <begin position="809"/>
        <end position="941"/>
    </location>
</feature>
<dbReference type="PANTHER" id="PTHR32305:SF17">
    <property type="entry name" value="TRNA NUCLEASE WAPA"/>
    <property type="match status" value="1"/>
</dbReference>
<dbReference type="NCBIfam" id="TIGR03696">
    <property type="entry name" value="Rhs_assc_core"/>
    <property type="match status" value="1"/>
</dbReference>
<dbReference type="InterPro" id="IPR000772">
    <property type="entry name" value="Ricin_B_lectin"/>
</dbReference>
<dbReference type="Proteomes" id="UP001595816">
    <property type="component" value="Unassembled WGS sequence"/>
</dbReference>
<dbReference type="CDD" id="cd00161">
    <property type="entry name" value="beta-trefoil_Ricin-like"/>
    <property type="match status" value="2"/>
</dbReference>
<dbReference type="Gene3D" id="2.80.10.50">
    <property type="match status" value="3"/>
</dbReference>
<feature type="domain" description="Ricin B lectin" evidence="5">
    <location>
        <begin position="943"/>
        <end position="1069"/>
    </location>
</feature>
<feature type="region of interest" description="Disordered" evidence="2">
    <location>
        <begin position="2081"/>
        <end position="2109"/>
    </location>
</feature>
<dbReference type="Pfam" id="PF05593">
    <property type="entry name" value="RHS_repeat"/>
    <property type="match status" value="1"/>
</dbReference>
<organism evidence="6 7">
    <name type="scientific">Hamadaea flava</name>
    <dbReference type="NCBI Taxonomy" id="1742688"/>
    <lineage>
        <taxon>Bacteria</taxon>
        <taxon>Bacillati</taxon>
        <taxon>Actinomycetota</taxon>
        <taxon>Actinomycetes</taxon>
        <taxon>Micromonosporales</taxon>
        <taxon>Micromonosporaceae</taxon>
        <taxon>Hamadaea</taxon>
    </lineage>
</organism>
<comment type="caution">
    <text evidence="6">The sequence shown here is derived from an EMBL/GenBank/DDBJ whole genome shotgun (WGS) entry which is preliminary data.</text>
</comment>
<gene>
    <name evidence="6" type="ORF">ACFOZ4_25135</name>
</gene>
<feature type="signal peptide" evidence="4">
    <location>
        <begin position="1"/>
        <end position="29"/>
    </location>
</feature>
<feature type="compositionally biased region" description="Basic and acidic residues" evidence="2">
    <location>
        <begin position="2097"/>
        <end position="2109"/>
    </location>
</feature>
<dbReference type="Gene3D" id="2.180.10.10">
    <property type="entry name" value="RHS repeat-associated core"/>
    <property type="match status" value="2"/>
</dbReference>
<dbReference type="InterPro" id="IPR031325">
    <property type="entry name" value="RHS_repeat"/>
</dbReference>
<dbReference type="NCBIfam" id="TIGR01643">
    <property type="entry name" value="YD_repeat_2x"/>
    <property type="match status" value="2"/>
</dbReference>
<keyword evidence="1" id="KW-0677">Repeat</keyword>
<feature type="compositionally biased region" description="Polar residues" evidence="2">
    <location>
        <begin position="50"/>
        <end position="60"/>
    </location>
</feature>
<evidence type="ECO:0000313" key="7">
    <source>
        <dbReference type="Proteomes" id="UP001595816"/>
    </source>
</evidence>
<feature type="transmembrane region" description="Helical" evidence="3">
    <location>
        <begin position="2189"/>
        <end position="2213"/>
    </location>
</feature>
<accession>A0ABV8LSC9</accession>
<reference evidence="7" key="1">
    <citation type="journal article" date="2019" name="Int. J. Syst. Evol. Microbiol.">
        <title>The Global Catalogue of Microorganisms (GCM) 10K type strain sequencing project: providing services to taxonomists for standard genome sequencing and annotation.</title>
        <authorList>
            <consortium name="The Broad Institute Genomics Platform"/>
            <consortium name="The Broad Institute Genome Sequencing Center for Infectious Disease"/>
            <person name="Wu L."/>
            <person name="Ma J."/>
        </authorList>
    </citation>
    <scope>NUCLEOTIDE SEQUENCE [LARGE SCALE GENOMIC DNA]</scope>
    <source>
        <strain evidence="7">CGMCC 4.7289</strain>
    </source>
</reference>
<keyword evidence="3" id="KW-1133">Transmembrane helix</keyword>
<dbReference type="Pfam" id="PF25023">
    <property type="entry name" value="TEN_YD-shell"/>
    <property type="match status" value="1"/>
</dbReference>
<dbReference type="Pfam" id="PF00652">
    <property type="entry name" value="Ricin_B_lectin"/>
    <property type="match status" value="2"/>
</dbReference>
<feature type="chain" id="PRO_5047342340" evidence="4">
    <location>
        <begin position="30"/>
        <end position="2306"/>
    </location>
</feature>
<evidence type="ECO:0000256" key="4">
    <source>
        <dbReference type="SAM" id="SignalP"/>
    </source>
</evidence>
<keyword evidence="3" id="KW-0812">Transmembrane</keyword>
<dbReference type="PROSITE" id="PS50231">
    <property type="entry name" value="RICIN_B_LECTIN"/>
    <property type="match status" value="3"/>
</dbReference>
<dbReference type="InterPro" id="IPR022385">
    <property type="entry name" value="Rhs_assc_core"/>
</dbReference>
<dbReference type="InterPro" id="IPR035992">
    <property type="entry name" value="Ricin_B-like_lectins"/>
</dbReference>
<feature type="transmembrane region" description="Helical" evidence="3">
    <location>
        <begin position="2233"/>
        <end position="2255"/>
    </location>
</feature>
<evidence type="ECO:0000256" key="1">
    <source>
        <dbReference type="ARBA" id="ARBA00022737"/>
    </source>
</evidence>
<proteinExistence type="predicted"/>
<feature type="region of interest" description="Disordered" evidence="2">
    <location>
        <begin position="45"/>
        <end position="76"/>
    </location>
</feature>
<keyword evidence="7" id="KW-1185">Reference proteome</keyword>
<dbReference type="InterPro" id="IPR006530">
    <property type="entry name" value="YD"/>
</dbReference>
<dbReference type="SMART" id="SM00458">
    <property type="entry name" value="RICIN"/>
    <property type="match status" value="2"/>
</dbReference>
<keyword evidence="4" id="KW-0732">Signal</keyword>
<dbReference type="PANTHER" id="PTHR32305">
    <property type="match status" value="1"/>
</dbReference>
<keyword evidence="3" id="KW-0472">Membrane</keyword>
<dbReference type="InterPro" id="IPR050708">
    <property type="entry name" value="T6SS_VgrG/RHS"/>
</dbReference>
<dbReference type="EMBL" id="JBHSAY010000015">
    <property type="protein sequence ID" value="MFC4133912.1"/>
    <property type="molecule type" value="Genomic_DNA"/>
</dbReference>
<name>A0ABV8LSC9_9ACTN</name>